<comment type="caution">
    <text evidence="2">The sequence shown here is derived from an EMBL/GenBank/DDBJ whole genome shotgun (WGS) entry which is preliminary data.</text>
</comment>
<sequence length="125" mass="14394">MVYAWSISVAGPPPTDNPSLGRGQTAITKLHSTTTHQNGRQTRPRDGRRLSPSARADDDRRRPEQTKHDQNGRDPNSLLARRELQQERCLRLRNIFRFVPKTSREDTFSSKLCHPKYRNWSSATV</sequence>
<feature type="region of interest" description="Disordered" evidence="1">
    <location>
        <begin position="1"/>
        <end position="80"/>
    </location>
</feature>
<feature type="compositionally biased region" description="Basic and acidic residues" evidence="1">
    <location>
        <begin position="43"/>
        <end position="72"/>
    </location>
</feature>
<evidence type="ECO:0000313" key="3">
    <source>
        <dbReference type="Proteomes" id="UP001208570"/>
    </source>
</evidence>
<dbReference type="Proteomes" id="UP001208570">
    <property type="component" value="Unassembled WGS sequence"/>
</dbReference>
<dbReference type="EMBL" id="JAODUP010000172">
    <property type="protein sequence ID" value="KAK2158345.1"/>
    <property type="molecule type" value="Genomic_DNA"/>
</dbReference>
<organism evidence="2 3">
    <name type="scientific">Paralvinella palmiformis</name>
    <dbReference type="NCBI Taxonomy" id="53620"/>
    <lineage>
        <taxon>Eukaryota</taxon>
        <taxon>Metazoa</taxon>
        <taxon>Spiralia</taxon>
        <taxon>Lophotrochozoa</taxon>
        <taxon>Annelida</taxon>
        <taxon>Polychaeta</taxon>
        <taxon>Sedentaria</taxon>
        <taxon>Canalipalpata</taxon>
        <taxon>Terebellida</taxon>
        <taxon>Terebelliformia</taxon>
        <taxon>Alvinellidae</taxon>
        <taxon>Paralvinella</taxon>
    </lineage>
</organism>
<evidence type="ECO:0000313" key="2">
    <source>
        <dbReference type="EMBL" id="KAK2158345.1"/>
    </source>
</evidence>
<proteinExistence type="predicted"/>
<accession>A0AAD9JTF8</accession>
<keyword evidence="3" id="KW-1185">Reference proteome</keyword>
<evidence type="ECO:0000256" key="1">
    <source>
        <dbReference type="SAM" id="MobiDB-lite"/>
    </source>
</evidence>
<gene>
    <name evidence="2" type="ORF">LSH36_172g01000</name>
</gene>
<feature type="compositionally biased region" description="Polar residues" evidence="1">
    <location>
        <begin position="25"/>
        <end position="41"/>
    </location>
</feature>
<protein>
    <submittedName>
        <fullName evidence="2">Uncharacterized protein</fullName>
    </submittedName>
</protein>
<reference evidence="2" key="1">
    <citation type="journal article" date="2023" name="Mol. Biol. Evol.">
        <title>Third-Generation Sequencing Reveals the Adaptive Role of the Epigenome in Three Deep-Sea Polychaetes.</title>
        <authorList>
            <person name="Perez M."/>
            <person name="Aroh O."/>
            <person name="Sun Y."/>
            <person name="Lan Y."/>
            <person name="Juniper S.K."/>
            <person name="Young C.R."/>
            <person name="Angers B."/>
            <person name="Qian P.Y."/>
        </authorList>
    </citation>
    <scope>NUCLEOTIDE SEQUENCE</scope>
    <source>
        <strain evidence="2">P08H-3</strain>
    </source>
</reference>
<name>A0AAD9JTF8_9ANNE</name>
<dbReference type="AlphaFoldDB" id="A0AAD9JTF8"/>